<proteinExistence type="predicted"/>
<accession>A0A9P0QSB0</accession>
<feature type="compositionally biased region" description="Polar residues" evidence="1">
    <location>
        <begin position="268"/>
        <end position="279"/>
    </location>
</feature>
<dbReference type="Proteomes" id="UP000837801">
    <property type="component" value="Unassembled WGS sequence"/>
</dbReference>
<feature type="compositionally biased region" description="Low complexity" evidence="1">
    <location>
        <begin position="252"/>
        <end position="267"/>
    </location>
</feature>
<dbReference type="EMBL" id="CAKXYY010000017">
    <property type="protein sequence ID" value="CAH2354592.1"/>
    <property type="molecule type" value="Genomic_DNA"/>
</dbReference>
<gene>
    <name evidence="2" type="ORF">CLIB1423_17S02608</name>
</gene>
<dbReference type="OrthoDB" id="2530523at2759"/>
<sequence length="298" mass="32211">MSLETDKERVTCLLLINTQLMKKAINIYTNLLTNKQILSQIPPQNKQTIMESYQNCTRRIHCNLSVLTYINEKYNSDGSQGANSVQQGRPQFPFIMSAPPDMPELNQLYSKLQELYPEALQFLKMKIQQLKKSQGQQGQQGSPLNSGLGAPNPAIGVASQGPGGAMPPSMTGAGLGGVGGLINQSPATQQFPPHQISHTPHHQQQFMVNSPAPSNVSGDASAFKSNNDFNGGGGGGFSGGNSSIYDPSMLMQQQQQQQQQQQYQQQQKSSISPQSILQMNQGNGNGGNGNSNGMLDLF</sequence>
<protein>
    <submittedName>
        <fullName evidence="2">Uncharacterized protein</fullName>
    </submittedName>
</protein>
<evidence type="ECO:0000313" key="2">
    <source>
        <dbReference type="EMBL" id="CAH2354592.1"/>
    </source>
</evidence>
<reference evidence="2" key="1">
    <citation type="submission" date="2022-03" db="EMBL/GenBank/DDBJ databases">
        <authorList>
            <person name="Legras J.-L."/>
            <person name="Devillers H."/>
            <person name="Grondin C."/>
        </authorList>
    </citation>
    <scope>NUCLEOTIDE SEQUENCE</scope>
    <source>
        <strain evidence="2">CLIB 1423</strain>
    </source>
</reference>
<feature type="compositionally biased region" description="Low complexity" evidence="1">
    <location>
        <begin position="131"/>
        <end position="149"/>
    </location>
</feature>
<keyword evidence="3" id="KW-1185">Reference proteome</keyword>
<feature type="compositionally biased region" description="Polar residues" evidence="1">
    <location>
        <begin position="182"/>
        <end position="218"/>
    </location>
</feature>
<comment type="caution">
    <text evidence="2">The sequence shown here is derived from an EMBL/GenBank/DDBJ whole genome shotgun (WGS) entry which is preliminary data.</text>
</comment>
<dbReference type="AlphaFoldDB" id="A0A9P0QSB0"/>
<evidence type="ECO:0000313" key="3">
    <source>
        <dbReference type="Proteomes" id="UP000837801"/>
    </source>
</evidence>
<name>A0A9P0QSB0_9ASCO</name>
<feature type="region of interest" description="Disordered" evidence="1">
    <location>
        <begin position="131"/>
        <end position="298"/>
    </location>
</feature>
<organism evidence="2 3">
    <name type="scientific">[Candida] railenensis</name>
    <dbReference type="NCBI Taxonomy" id="45579"/>
    <lineage>
        <taxon>Eukaryota</taxon>
        <taxon>Fungi</taxon>
        <taxon>Dikarya</taxon>
        <taxon>Ascomycota</taxon>
        <taxon>Saccharomycotina</taxon>
        <taxon>Pichiomycetes</taxon>
        <taxon>Debaryomycetaceae</taxon>
        <taxon>Kurtzmaniella</taxon>
    </lineage>
</organism>
<feature type="compositionally biased region" description="Gly residues" evidence="1">
    <location>
        <begin position="230"/>
        <end position="239"/>
    </location>
</feature>
<evidence type="ECO:0000256" key="1">
    <source>
        <dbReference type="SAM" id="MobiDB-lite"/>
    </source>
</evidence>